<comment type="similarity">
    <text evidence="1 3">Belongs to the type-B carboxylesterase/lipase family.</text>
</comment>
<dbReference type="GO" id="GO:0052689">
    <property type="term" value="F:carboxylic ester hydrolase activity"/>
    <property type="evidence" value="ECO:0007669"/>
    <property type="project" value="TreeGrafter"/>
</dbReference>
<evidence type="ECO:0000256" key="3">
    <source>
        <dbReference type="RuleBase" id="RU361235"/>
    </source>
</evidence>
<dbReference type="PANTHER" id="PTHR43918:SF4">
    <property type="entry name" value="CARBOXYLIC ESTER HYDROLASE"/>
    <property type="match status" value="1"/>
</dbReference>
<dbReference type="InterPro" id="IPR019819">
    <property type="entry name" value="Carboxylesterase_B_CS"/>
</dbReference>
<evidence type="ECO:0000313" key="5">
    <source>
        <dbReference type="EMBL" id="TFY63444.1"/>
    </source>
</evidence>
<dbReference type="InterPro" id="IPR029058">
    <property type="entry name" value="AB_hydrolase_fold"/>
</dbReference>
<dbReference type="InterPro" id="IPR019826">
    <property type="entry name" value="Carboxylesterase_B_AS"/>
</dbReference>
<evidence type="ECO:0000259" key="4">
    <source>
        <dbReference type="Pfam" id="PF00135"/>
    </source>
</evidence>
<dbReference type="STRING" id="34475.A0A4Y9YLR8"/>
<feature type="domain" description="Carboxylesterase type B" evidence="4">
    <location>
        <begin position="58"/>
        <end position="553"/>
    </location>
</feature>
<reference evidence="5 6" key="1">
    <citation type="submission" date="2019-01" db="EMBL/GenBank/DDBJ databases">
        <title>Genome sequencing of the rare red list fungi Fomitopsis rosea.</title>
        <authorList>
            <person name="Buettner E."/>
            <person name="Kellner H."/>
        </authorList>
    </citation>
    <scope>NUCLEOTIDE SEQUENCE [LARGE SCALE GENOMIC DNA]</scope>
    <source>
        <strain evidence="5 6">DSM 105464</strain>
    </source>
</reference>
<dbReference type="Proteomes" id="UP000298390">
    <property type="component" value="Unassembled WGS sequence"/>
</dbReference>
<dbReference type="SUPFAM" id="SSF53474">
    <property type="entry name" value="alpha/beta-Hydrolases"/>
    <property type="match status" value="1"/>
</dbReference>
<dbReference type="InterPro" id="IPR050654">
    <property type="entry name" value="AChE-related_enzymes"/>
</dbReference>
<organism evidence="5 6">
    <name type="scientific">Rhodofomes roseus</name>
    <dbReference type="NCBI Taxonomy" id="34475"/>
    <lineage>
        <taxon>Eukaryota</taxon>
        <taxon>Fungi</taxon>
        <taxon>Dikarya</taxon>
        <taxon>Basidiomycota</taxon>
        <taxon>Agaricomycotina</taxon>
        <taxon>Agaricomycetes</taxon>
        <taxon>Polyporales</taxon>
        <taxon>Rhodofomes</taxon>
    </lineage>
</organism>
<evidence type="ECO:0000256" key="2">
    <source>
        <dbReference type="ARBA" id="ARBA00022801"/>
    </source>
</evidence>
<gene>
    <name evidence="5" type="ORF">EVJ58_g3263</name>
</gene>
<proteinExistence type="inferred from homology"/>
<dbReference type="AlphaFoldDB" id="A0A4Y9YLR8"/>
<dbReference type="PROSITE" id="PS00941">
    <property type="entry name" value="CARBOXYLESTERASE_B_2"/>
    <property type="match status" value="1"/>
</dbReference>
<dbReference type="Pfam" id="PF00135">
    <property type="entry name" value="COesterase"/>
    <property type="match status" value="1"/>
</dbReference>
<dbReference type="Gene3D" id="3.40.50.1820">
    <property type="entry name" value="alpha/beta hydrolase"/>
    <property type="match status" value="1"/>
</dbReference>
<dbReference type="PANTHER" id="PTHR43918">
    <property type="entry name" value="ACETYLCHOLINESTERASE"/>
    <property type="match status" value="1"/>
</dbReference>
<evidence type="ECO:0000256" key="1">
    <source>
        <dbReference type="ARBA" id="ARBA00005964"/>
    </source>
</evidence>
<protein>
    <recommendedName>
        <fullName evidence="3">Carboxylic ester hydrolase</fullName>
        <ecNumber evidence="3">3.1.1.-</ecNumber>
    </recommendedName>
</protein>
<dbReference type="PROSITE" id="PS00122">
    <property type="entry name" value="CARBOXYLESTERASE_B_1"/>
    <property type="match status" value="1"/>
</dbReference>
<sequence>METGAAVMYKSSGFREVVDMMASAFSSLSTCFLVVTAAFFSHGIAVSGEVIAPNATALNGTYVGRYVAEYDQDFFLGIPFAQPPLGDLRFAHPHSLNTSFDGTRDATSYSSECVGYGSDQWNYPISEDCLYLNVVRPANYSAYEPLPVGVWIHGGGFFEGGSPDQRYNLSFIVQNSVEIDKPFIGVSFNYRLSAWGFLASGQLAGEGTTNVALRDQRLALHWIQENIRGFGGDPTKVTIWGESAGAISVGFHLVAYNGRDDKLFRGAIMESGNSVQQQGMWTADHYDAPYQALVDNVGCTDSIDVLGCLRSVPFVTLNAAINTTNATVWSPIIDGDFVAKLASYQLEAGDYVHVPIISGANTDEGTAFGPMGINTTEEFLTYITNGTGLPRTPLAPALAEQILNAYPDAPCEGIPADLECKRLNGTYGLQYRRTSAYAGDAVFIASRRLQCQTWAAGGTPAYCYRFNTRPNGISLESGVTHFQEVAFVFDNTNGYGYDMVPDPFDGVPESYFTLAKLMSRSWASFIYDLDPNSFRPNDTVTLQWPVYDTANPQDFVWDADLTELAFPEPDNYRADGISMIISLNRAVHR</sequence>
<comment type="caution">
    <text evidence="5">The sequence shown here is derived from an EMBL/GenBank/DDBJ whole genome shotgun (WGS) entry which is preliminary data.</text>
</comment>
<dbReference type="EMBL" id="SEKV01000130">
    <property type="protein sequence ID" value="TFY63444.1"/>
    <property type="molecule type" value="Genomic_DNA"/>
</dbReference>
<name>A0A4Y9YLR8_9APHY</name>
<evidence type="ECO:0000313" key="6">
    <source>
        <dbReference type="Proteomes" id="UP000298390"/>
    </source>
</evidence>
<keyword evidence="2 3" id="KW-0378">Hydrolase</keyword>
<dbReference type="InterPro" id="IPR002018">
    <property type="entry name" value="CarbesteraseB"/>
</dbReference>
<accession>A0A4Y9YLR8</accession>
<dbReference type="EC" id="3.1.1.-" evidence="3"/>